<reference evidence="1 2" key="2">
    <citation type="journal article" date="2022" name="Mol. Ecol. Resour.">
        <title>The genomes of chicory, endive, great burdock and yacon provide insights into Asteraceae paleo-polyploidization history and plant inulin production.</title>
        <authorList>
            <person name="Fan W."/>
            <person name="Wang S."/>
            <person name="Wang H."/>
            <person name="Wang A."/>
            <person name="Jiang F."/>
            <person name="Liu H."/>
            <person name="Zhao H."/>
            <person name="Xu D."/>
            <person name="Zhang Y."/>
        </authorList>
    </citation>
    <scope>NUCLEOTIDE SEQUENCE [LARGE SCALE GENOMIC DNA]</scope>
    <source>
        <strain evidence="2">cv. Yunnan</strain>
        <tissue evidence="1">Leaves</tissue>
    </source>
</reference>
<proteinExistence type="predicted"/>
<dbReference type="EMBL" id="CM042037">
    <property type="protein sequence ID" value="KAI3743579.1"/>
    <property type="molecule type" value="Genomic_DNA"/>
</dbReference>
<reference evidence="2" key="1">
    <citation type="journal article" date="2022" name="Mol. Ecol. Resour.">
        <title>The genomes of chicory, endive, great burdock and yacon provide insights into Asteraceae palaeo-polyploidization history and plant inulin production.</title>
        <authorList>
            <person name="Fan W."/>
            <person name="Wang S."/>
            <person name="Wang H."/>
            <person name="Wang A."/>
            <person name="Jiang F."/>
            <person name="Liu H."/>
            <person name="Zhao H."/>
            <person name="Xu D."/>
            <person name="Zhang Y."/>
        </authorList>
    </citation>
    <scope>NUCLEOTIDE SEQUENCE [LARGE SCALE GENOMIC DNA]</scope>
    <source>
        <strain evidence="2">cv. Yunnan</strain>
    </source>
</reference>
<dbReference type="Proteomes" id="UP001056120">
    <property type="component" value="Linkage Group LG20"/>
</dbReference>
<accession>A0ACB9DAF5</accession>
<keyword evidence="2" id="KW-1185">Reference proteome</keyword>
<comment type="caution">
    <text evidence="1">The sequence shown here is derived from an EMBL/GenBank/DDBJ whole genome shotgun (WGS) entry which is preliminary data.</text>
</comment>
<evidence type="ECO:0000313" key="1">
    <source>
        <dbReference type="EMBL" id="KAI3743579.1"/>
    </source>
</evidence>
<sequence>MPWVGLYTAVASTICILAMAADVTQAFRQWKLWFPNKFFTLNATTITLIAIAMKLPVDLTSEMSRNELPITKAFGMVFLVTMLANLLPSLGLMDDKELLMNC</sequence>
<protein>
    <submittedName>
        <fullName evidence="1">Uncharacterized protein</fullName>
    </submittedName>
</protein>
<organism evidence="1 2">
    <name type="scientific">Smallanthus sonchifolius</name>
    <dbReference type="NCBI Taxonomy" id="185202"/>
    <lineage>
        <taxon>Eukaryota</taxon>
        <taxon>Viridiplantae</taxon>
        <taxon>Streptophyta</taxon>
        <taxon>Embryophyta</taxon>
        <taxon>Tracheophyta</taxon>
        <taxon>Spermatophyta</taxon>
        <taxon>Magnoliopsida</taxon>
        <taxon>eudicotyledons</taxon>
        <taxon>Gunneridae</taxon>
        <taxon>Pentapetalae</taxon>
        <taxon>asterids</taxon>
        <taxon>campanulids</taxon>
        <taxon>Asterales</taxon>
        <taxon>Asteraceae</taxon>
        <taxon>Asteroideae</taxon>
        <taxon>Heliantheae alliance</taxon>
        <taxon>Millerieae</taxon>
        <taxon>Smallanthus</taxon>
    </lineage>
</organism>
<name>A0ACB9DAF5_9ASTR</name>
<gene>
    <name evidence="1" type="ORF">L1987_61289</name>
</gene>
<evidence type="ECO:0000313" key="2">
    <source>
        <dbReference type="Proteomes" id="UP001056120"/>
    </source>
</evidence>